<dbReference type="InterPro" id="IPR004089">
    <property type="entry name" value="MCPsignal_dom"/>
</dbReference>
<dbReference type="InterPro" id="IPR035965">
    <property type="entry name" value="PAS-like_dom_sf"/>
</dbReference>
<dbReference type="PRINTS" id="PR00260">
    <property type="entry name" value="CHEMTRNSDUCR"/>
</dbReference>
<dbReference type="SMART" id="SM00091">
    <property type="entry name" value="PAS"/>
    <property type="match status" value="2"/>
</dbReference>
<evidence type="ECO:0000313" key="8">
    <source>
        <dbReference type="Proteomes" id="UP001596303"/>
    </source>
</evidence>
<organism evidence="7 8">
    <name type="scientific">Ponticaulis profundi</name>
    <dbReference type="NCBI Taxonomy" id="2665222"/>
    <lineage>
        <taxon>Bacteria</taxon>
        <taxon>Pseudomonadati</taxon>
        <taxon>Pseudomonadota</taxon>
        <taxon>Alphaproteobacteria</taxon>
        <taxon>Hyphomonadales</taxon>
        <taxon>Hyphomonadaceae</taxon>
        <taxon>Ponticaulis</taxon>
    </lineage>
</organism>
<feature type="domain" description="Methyl-accepting transducer" evidence="3">
    <location>
        <begin position="257"/>
        <end position="486"/>
    </location>
</feature>
<evidence type="ECO:0000259" key="3">
    <source>
        <dbReference type="PROSITE" id="PS50111"/>
    </source>
</evidence>
<keyword evidence="2" id="KW-0807">Transducer</keyword>
<dbReference type="PROSITE" id="PS50112">
    <property type="entry name" value="PAS"/>
    <property type="match status" value="2"/>
</dbReference>
<evidence type="ECO:0000256" key="1">
    <source>
        <dbReference type="ARBA" id="ARBA00029447"/>
    </source>
</evidence>
<dbReference type="EMBL" id="JBHSSW010000017">
    <property type="protein sequence ID" value="MFC6199042.1"/>
    <property type="molecule type" value="Genomic_DNA"/>
</dbReference>
<dbReference type="InterPro" id="IPR001610">
    <property type="entry name" value="PAC"/>
</dbReference>
<comment type="similarity">
    <text evidence="1">Belongs to the methyl-accepting chemotaxis (MCP) protein family.</text>
</comment>
<protein>
    <submittedName>
        <fullName evidence="7">PAS domain S-box protein</fullName>
    </submittedName>
</protein>
<evidence type="ECO:0000256" key="2">
    <source>
        <dbReference type="PROSITE-ProRule" id="PRU00284"/>
    </source>
</evidence>
<dbReference type="CDD" id="cd00130">
    <property type="entry name" value="PAS"/>
    <property type="match status" value="2"/>
</dbReference>
<dbReference type="PROSITE" id="PS50111">
    <property type="entry name" value="CHEMOTAXIS_TRANSDUC_2"/>
    <property type="match status" value="1"/>
</dbReference>
<dbReference type="InterPro" id="IPR004090">
    <property type="entry name" value="Chemotax_Me-accpt_rcpt"/>
</dbReference>
<dbReference type="Gene3D" id="3.30.450.20">
    <property type="entry name" value="PAS domain"/>
    <property type="match status" value="2"/>
</dbReference>
<dbReference type="SUPFAM" id="SSF55785">
    <property type="entry name" value="PYP-like sensor domain (PAS domain)"/>
    <property type="match status" value="2"/>
</dbReference>
<evidence type="ECO:0000259" key="6">
    <source>
        <dbReference type="PROSITE" id="PS50192"/>
    </source>
</evidence>
<gene>
    <name evidence="7" type="ORF">ACFQDM_13185</name>
</gene>
<reference evidence="8" key="1">
    <citation type="journal article" date="2019" name="Int. J. Syst. Evol. Microbiol.">
        <title>The Global Catalogue of Microorganisms (GCM) 10K type strain sequencing project: providing services to taxonomists for standard genome sequencing and annotation.</title>
        <authorList>
            <consortium name="The Broad Institute Genomics Platform"/>
            <consortium name="The Broad Institute Genome Sequencing Center for Infectious Disease"/>
            <person name="Wu L."/>
            <person name="Ma J."/>
        </authorList>
    </citation>
    <scope>NUCLEOTIDE SEQUENCE [LARGE SCALE GENOMIC DNA]</scope>
    <source>
        <strain evidence="8">CGMCC-1.15741</strain>
    </source>
</reference>
<feature type="domain" description="PAS" evidence="4">
    <location>
        <begin position="152"/>
        <end position="201"/>
    </location>
</feature>
<dbReference type="Proteomes" id="UP001596303">
    <property type="component" value="Unassembled WGS sequence"/>
</dbReference>
<feature type="domain" description="PAS" evidence="4">
    <location>
        <begin position="24"/>
        <end position="66"/>
    </location>
</feature>
<dbReference type="Pfam" id="PF00015">
    <property type="entry name" value="MCPsignal"/>
    <property type="match status" value="1"/>
</dbReference>
<feature type="domain" description="PAC" evidence="5">
    <location>
        <begin position="204"/>
        <end position="256"/>
    </location>
</feature>
<dbReference type="SUPFAM" id="SSF58104">
    <property type="entry name" value="Methyl-accepting chemotaxis protein (MCP) signaling domain"/>
    <property type="match status" value="1"/>
</dbReference>
<evidence type="ECO:0000259" key="5">
    <source>
        <dbReference type="PROSITE" id="PS50113"/>
    </source>
</evidence>
<dbReference type="InterPro" id="IPR000700">
    <property type="entry name" value="PAS-assoc_C"/>
</dbReference>
<dbReference type="SMART" id="SM00283">
    <property type="entry name" value="MA"/>
    <property type="match status" value="1"/>
</dbReference>
<sequence length="494" mass="53456">MILNFGDGNVHGLQMQALNRSQAIIEFTPDGTILDANENFLQTLGYSLSEIQGRHHAMFVRPEERESQSYKQFWADLGAGKFQSAAYPRISKTGEEIWIQASYNPIVNRKGQVISVLKIASDITEQKRQSADDQGKMTAIDRAQATIEFKMDGTILTANDNFLATIGYDINEIRGKHHSMFVAPEDKGVEYDAFWQALRRGEFQSAEYRRIGKGGKEVFIQATYNPIFDHNGKPFKVVKFATDITEQVTRRRERDAVFNQLNEDLTRILEGVTDATSQLSTASASARETSENVENVAAGSTQLANSVHEISEQVTIASRVSQDAVEKVQSANSSISSLAESANQIGAIISLISDIAAQTNLLALNATIEAARAGEAGKGFAVVAGEVKALANQSAKATDDISKQINAVQFATDQAVNAIAEIANVISQVSDISMSISGAVEEQASVTQDISRNMSGATSAISNISHGVDSLAATNLQIQQSTEQVKGLAMRLVS</sequence>
<dbReference type="Pfam" id="PF08447">
    <property type="entry name" value="PAS_3"/>
    <property type="match status" value="2"/>
</dbReference>
<keyword evidence="8" id="KW-1185">Reference proteome</keyword>
<dbReference type="PANTHER" id="PTHR24422:SF10">
    <property type="entry name" value="CHEMOTAXIS PROTEIN METHYLTRANSFERASE 2"/>
    <property type="match status" value="1"/>
</dbReference>
<dbReference type="SMART" id="SM00086">
    <property type="entry name" value="PAC"/>
    <property type="match status" value="2"/>
</dbReference>
<evidence type="ECO:0000259" key="4">
    <source>
        <dbReference type="PROSITE" id="PS50112"/>
    </source>
</evidence>
<dbReference type="InterPro" id="IPR000727">
    <property type="entry name" value="T_SNARE_dom"/>
</dbReference>
<dbReference type="InterPro" id="IPR050903">
    <property type="entry name" value="Bact_Chemotaxis_MeTrfase"/>
</dbReference>
<dbReference type="RefSeq" id="WP_377379774.1">
    <property type="nucleotide sequence ID" value="NZ_JBHSSW010000017.1"/>
</dbReference>
<feature type="domain" description="T-SNARE coiled-coil homology" evidence="6">
    <location>
        <begin position="409"/>
        <end position="471"/>
    </location>
</feature>
<dbReference type="InterPro" id="IPR000014">
    <property type="entry name" value="PAS"/>
</dbReference>
<proteinExistence type="inferred from homology"/>
<accession>A0ABW1SCP3</accession>
<dbReference type="InterPro" id="IPR013655">
    <property type="entry name" value="PAS_fold_3"/>
</dbReference>
<name>A0ABW1SCP3_9PROT</name>
<feature type="domain" description="PAC" evidence="5">
    <location>
        <begin position="83"/>
        <end position="135"/>
    </location>
</feature>
<dbReference type="PROSITE" id="PS50192">
    <property type="entry name" value="T_SNARE"/>
    <property type="match status" value="1"/>
</dbReference>
<dbReference type="Gene3D" id="1.10.287.950">
    <property type="entry name" value="Methyl-accepting chemotaxis protein"/>
    <property type="match status" value="1"/>
</dbReference>
<comment type="caution">
    <text evidence="7">The sequence shown here is derived from an EMBL/GenBank/DDBJ whole genome shotgun (WGS) entry which is preliminary data.</text>
</comment>
<dbReference type="PROSITE" id="PS50113">
    <property type="entry name" value="PAC"/>
    <property type="match status" value="2"/>
</dbReference>
<dbReference type="PANTHER" id="PTHR24422">
    <property type="entry name" value="CHEMOTAXIS PROTEIN METHYLTRANSFERASE"/>
    <property type="match status" value="1"/>
</dbReference>
<evidence type="ECO:0000313" key="7">
    <source>
        <dbReference type="EMBL" id="MFC6199042.1"/>
    </source>
</evidence>
<dbReference type="NCBIfam" id="TIGR00229">
    <property type="entry name" value="sensory_box"/>
    <property type="match status" value="2"/>
</dbReference>